<proteinExistence type="predicted"/>
<organism evidence="1 2">
    <name type="scientific">Pleurodeles waltl</name>
    <name type="common">Iberian ribbed newt</name>
    <dbReference type="NCBI Taxonomy" id="8319"/>
    <lineage>
        <taxon>Eukaryota</taxon>
        <taxon>Metazoa</taxon>
        <taxon>Chordata</taxon>
        <taxon>Craniata</taxon>
        <taxon>Vertebrata</taxon>
        <taxon>Euteleostomi</taxon>
        <taxon>Amphibia</taxon>
        <taxon>Batrachia</taxon>
        <taxon>Caudata</taxon>
        <taxon>Salamandroidea</taxon>
        <taxon>Salamandridae</taxon>
        <taxon>Pleurodelinae</taxon>
        <taxon>Pleurodeles</taxon>
    </lineage>
</organism>
<protein>
    <submittedName>
        <fullName evidence="1">Uncharacterized protein</fullName>
    </submittedName>
</protein>
<name>A0AAV7L3S0_PLEWA</name>
<dbReference type="Proteomes" id="UP001066276">
    <property type="component" value="Chromosome 12"/>
</dbReference>
<keyword evidence="2" id="KW-1185">Reference proteome</keyword>
<comment type="caution">
    <text evidence="1">The sequence shown here is derived from an EMBL/GenBank/DDBJ whole genome shotgun (WGS) entry which is preliminary data.</text>
</comment>
<evidence type="ECO:0000313" key="1">
    <source>
        <dbReference type="EMBL" id="KAJ1082340.1"/>
    </source>
</evidence>
<gene>
    <name evidence="1" type="ORF">NDU88_002508</name>
</gene>
<reference evidence="1" key="1">
    <citation type="journal article" date="2022" name="bioRxiv">
        <title>Sequencing and chromosome-scale assembly of the giantPleurodeles waltlgenome.</title>
        <authorList>
            <person name="Brown T."/>
            <person name="Elewa A."/>
            <person name="Iarovenko S."/>
            <person name="Subramanian E."/>
            <person name="Araus A.J."/>
            <person name="Petzold A."/>
            <person name="Susuki M."/>
            <person name="Suzuki K.-i.T."/>
            <person name="Hayashi T."/>
            <person name="Toyoda A."/>
            <person name="Oliveira C."/>
            <person name="Osipova E."/>
            <person name="Leigh N.D."/>
            <person name="Simon A."/>
            <person name="Yun M.H."/>
        </authorList>
    </citation>
    <scope>NUCLEOTIDE SEQUENCE</scope>
    <source>
        <strain evidence="1">20211129_DDA</strain>
        <tissue evidence="1">Liver</tissue>
    </source>
</reference>
<evidence type="ECO:0000313" key="2">
    <source>
        <dbReference type="Proteomes" id="UP001066276"/>
    </source>
</evidence>
<sequence>MKSVMVSLNCARGPGGLWTSVPCGRVFHVDLEVYVFGCEGGVFGGDRDVDGVPVDDGDSSSGLVDAVLPGDLVAVGDGYGDVRSRGGVHPGFCDEGDVWCCCVQEVP</sequence>
<dbReference type="EMBL" id="JANPWB010000016">
    <property type="protein sequence ID" value="KAJ1082340.1"/>
    <property type="molecule type" value="Genomic_DNA"/>
</dbReference>
<accession>A0AAV7L3S0</accession>
<dbReference type="AlphaFoldDB" id="A0AAV7L3S0"/>